<organism evidence="1 2">
    <name type="scientific">Xylaria bambusicola</name>
    <dbReference type="NCBI Taxonomy" id="326684"/>
    <lineage>
        <taxon>Eukaryota</taxon>
        <taxon>Fungi</taxon>
        <taxon>Dikarya</taxon>
        <taxon>Ascomycota</taxon>
        <taxon>Pezizomycotina</taxon>
        <taxon>Sordariomycetes</taxon>
        <taxon>Xylariomycetidae</taxon>
        <taxon>Xylariales</taxon>
        <taxon>Xylariaceae</taxon>
        <taxon>Xylaria</taxon>
    </lineage>
</organism>
<evidence type="ECO:0000313" key="2">
    <source>
        <dbReference type="Proteomes" id="UP001305414"/>
    </source>
</evidence>
<reference evidence="1 2" key="1">
    <citation type="submission" date="2023-10" db="EMBL/GenBank/DDBJ databases">
        <title>Draft genome sequence of Xylaria bambusicola isolate GMP-LS, the root and basal stem rot pathogen of sugarcane in Indonesia.</title>
        <authorList>
            <person name="Selvaraj P."/>
            <person name="Muralishankar V."/>
            <person name="Muruganantham S."/>
            <person name="Sp S."/>
            <person name="Haryani S."/>
            <person name="Lau K.J.X."/>
            <person name="Naqvi N.I."/>
        </authorList>
    </citation>
    <scope>NUCLEOTIDE SEQUENCE [LARGE SCALE GENOMIC DNA]</scope>
    <source>
        <strain evidence="1">GMP-LS</strain>
    </source>
</reference>
<dbReference type="EMBL" id="JAWHQM010000119">
    <property type="protein sequence ID" value="KAK5637456.1"/>
    <property type="molecule type" value="Genomic_DNA"/>
</dbReference>
<dbReference type="AlphaFoldDB" id="A0AAN7V2I7"/>
<proteinExistence type="predicted"/>
<dbReference type="Proteomes" id="UP001305414">
    <property type="component" value="Unassembled WGS sequence"/>
</dbReference>
<comment type="caution">
    <text evidence="1">The sequence shown here is derived from an EMBL/GenBank/DDBJ whole genome shotgun (WGS) entry which is preliminary data.</text>
</comment>
<keyword evidence="2" id="KW-1185">Reference proteome</keyword>
<name>A0AAN7V2I7_9PEZI</name>
<accession>A0AAN7V2I7</accession>
<sequence>MRRAGFGRASWRCQMKRQLVGFIMLGIAALRDEDLDGDNLDGHQAEDGSLRAAHIRIIEGARRHLLLSLIYFALDF</sequence>
<evidence type="ECO:0000313" key="1">
    <source>
        <dbReference type="EMBL" id="KAK5637456.1"/>
    </source>
</evidence>
<gene>
    <name evidence="1" type="ORF">RRF57_013171</name>
</gene>
<protein>
    <submittedName>
        <fullName evidence="1">Uncharacterized protein</fullName>
    </submittedName>
</protein>